<comment type="similarity">
    <text evidence="2">Belongs to the DNA polymerase type-C family. DnaE subfamily.</text>
</comment>
<organism evidence="16 17">
    <name type="scientific">Weissella kandleri</name>
    <dbReference type="NCBI Taxonomy" id="1616"/>
    <lineage>
        <taxon>Bacteria</taxon>
        <taxon>Bacillati</taxon>
        <taxon>Bacillota</taxon>
        <taxon>Bacilli</taxon>
        <taxon>Lactobacillales</taxon>
        <taxon>Lactobacillaceae</taxon>
        <taxon>Weissella</taxon>
    </lineage>
</organism>
<feature type="domain" description="DNA polymerase helix-hairpin-helix motif" evidence="14">
    <location>
        <begin position="764"/>
        <end position="850"/>
    </location>
</feature>
<dbReference type="CDD" id="cd04485">
    <property type="entry name" value="DnaE_OBF"/>
    <property type="match status" value="1"/>
</dbReference>
<dbReference type="Gene3D" id="1.10.150.870">
    <property type="match status" value="1"/>
</dbReference>
<dbReference type="Proteomes" id="UP000051655">
    <property type="component" value="Unassembled WGS sequence"/>
</dbReference>
<dbReference type="EMBL" id="JQBP01000001">
    <property type="protein sequence ID" value="KRN75781.1"/>
    <property type="molecule type" value="Genomic_DNA"/>
</dbReference>
<feature type="domain" description="Bacterial DNA polymerase III alpha subunit NTPase" evidence="13">
    <location>
        <begin position="266"/>
        <end position="526"/>
    </location>
</feature>
<comment type="subcellular location">
    <subcellularLocation>
        <location evidence="1">Cytoplasm</location>
    </subcellularLocation>
</comment>
<evidence type="ECO:0000256" key="4">
    <source>
        <dbReference type="ARBA" id="ARBA00022679"/>
    </source>
</evidence>
<evidence type="ECO:0000256" key="6">
    <source>
        <dbReference type="ARBA" id="ARBA00022705"/>
    </source>
</evidence>
<evidence type="ECO:0000256" key="1">
    <source>
        <dbReference type="ARBA" id="ARBA00004496"/>
    </source>
</evidence>
<dbReference type="InterPro" id="IPR029460">
    <property type="entry name" value="DNAPol_HHH"/>
</dbReference>
<evidence type="ECO:0000259" key="12">
    <source>
        <dbReference type="Pfam" id="PF02811"/>
    </source>
</evidence>
<proteinExistence type="inferred from homology"/>
<dbReference type="InterPro" id="IPR004365">
    <property type="entry name" value="NA-bd_OB_tRNA"/>
</dbReference>
<reference evidence="16 17" key="1">
    <citation type="journal article" date="2015" name="Genome Announc.">
        <title>Expanding the biotechnology potential of lactobacilli through comparative genomics of 213 strains and associated genera.</title>
        <authorList>
            <person name="Sun Z."/>
            <person name="Harris H.M."/>
            <person name="McCann A."/>
            <person name="Guo C."/>
            <person name="Argimon S."/>
            <person name="Zhang W."/>
            <person name="Yang X."/>
            <person name="Jeffery I.B."/>
            <person name="Cooney J.C."/>
            <person name="Kagawa T.F."/>
            <person name="Liu W."/>
            <person name="Song Y."/>
            <person name="Salvetti E."/>
            <person name="Wrobel A."/>
            <person name="Rasinkangas P."/>
            <person name="Parkhill J."/>
            <person name="Rea M.C."/>
            <person name="O'Sullivan O."/>
            <person name="Ritari J."/>
            <person name="Douillard F.P."/>
            <person name="Paul Ross R."/>
            <person name="Yang R."/>
            <person name="Briner A.E."/>
            <person name="Felis G.E."/>
            <person name="de Vos W.M."/>
            <person name="Barrangou R."/>
            <person name="Klaenhammer T.R."/>
            <person name="Caufield P.W."/>
            <person name="Cui Y."/>
            <person name="Zhang H."/>
            <person name="O'Toole P.W."/>
        </authorList>
    </citation>
    <scope>NUCLEOTIDE SEQUENCE [LARGE SCALE GENOMIC DNA]</scope>
    <source>
        <strain evidence="16 17">DSM 20593</strain>
    </source>
</reference>
<keyword evidence="5" id="KW-0548">Nucleotidyltransferase</keyword>
<dbReference type="EC" id="2.7.7.7" evidence="3"/>
<feature type="domain" description="PHP" evidence="12">
    <location>
        <begin position="2"/>
        <end position="143"/>
    </location>
</feature>
<sequence length="1103" mass="123636">MVSKLVSAAKGLGYQAIGLADQTVLYGMAELFQSAQQLDLKPILGLTAPTAGILNQASQFDMQLYPENNTGYQHLLKLSSLLATGQANLNLKVLQQQDLLDGLMLVLPPRSELSLILQNNADLQSGLQYLQLLLDIIPAQQVWLGIDLQMSEALLTQYQQLAQTYHLSLLAFDEISYLKPQDYFLQRVLGHIKAGTPLTNLGSVQSEGGANYLRTPNLWETAYDERGVLNAAQATDAFAARIDVQVPKRVVDLPDITPANFASSAEYLENLATQGLQNRLASQNLDQPVYQQRLAYELQVINDLGFDQYFLIVWDVINFAHAQHILTGPGRGSAAGSLVAYSLMITDVDPIAEDLLFERFLNPERAQMPDIDIDIPDNQRETILNYLHEKYGHNQMAQIITFSTLGMKQSLRDVARVFGLQPIAIDTLAKALPRDTQNLEMAFQSNQRFQNAVLDLPVDGKLLLHTAQALAGLPRNQSLHAAGVVLAAQPLVELVPMQLGDDGRLVTQLTKNPVETFGLLKIDFLALSNLNLLTIALNEIQKHESFVLADIDVNDVQTLKLFQAGQTNGVFQFESGGMKNLLVQLQPDRFEDLVAANALYRPGPMENIPTFIARKHGQENIPVVDPKIDLILAPTYGVIVYQEQVMRVAEQYAGFSLAEADLLRRAISKKKQQQMAELKTIFIERAQAQGHALSEAQAVYQYIEKFGAYGFNRSHAVAYSKLAMQLAYIKVHYPLAFYKGVLNLELGNQTKVRGYVEELRAQRLQLLGPNINQSFAGYSIYQQQLQMGLASISGLQRDLRQAILEERRANGIFADLGDFIWRLGAQYKKAEIYEPLIEAGALDELNSNRRVVMQSLPKYLESRQLAGQSHHLYEVYQPLIRTSEDYPANERLAHEYQRLGIYLSGHPIEAAMQQVSKDQYQTIQEAIDRGSGLVRLLVMIENIKQIRTKKGEQMAFLDVMDLTGQISLTLFPKQYQQYQNDLKTQGFVLVNGKLEAPNERSRHWQVTVNQLQPIQATASQPLPPATGTWFVQLANWPLAVEHQAAWQQLLQPYRGQNPVVIVSEDRKYKWKLPLTEALKDDPAIGEILRTQLQALQVKFVVGR</sequence>
<comment type="function">
    <text evidence="8">DNA polymerase III is a complex, multichain enzyme responsible for most of the replicative synthesis in bacteria. This DNA polymerase also exhibits 3' to 5' exonuclease activity. The alpha chain is the DNA polymerase.</text>
</comment>
<evidence type="ECO:0000313" key="17">
    <source>
        <dbReference type="Proteomes" id="UP000051655"/>
    </source>
</evidence>
<dbReference type="NCBIfam" id="TIGR00594">
    <property type="entry name" value="polc"/>
    <property type="match status" value="1"/>
</dbReference>
<comment type="subunit">
    <text evidence="9">DNA polymerase III contains a core (composed of alpha, epsilon and theta chains) that associates with a tau subunit. This core dimerizes to form the POLIII' complex. PolIII' associates with the gamma complex (composed of gamma, delta, delta', psi and chi chains) and with the beta chain to form the complete DNA polymerase III complex.</text>
</comment>
<evidence type="ECO:0000256" key="8">
    <source>
        <dbReference type="ARBA" id="ARBA00025611"/>
    </source>
</evidence>
<comment type="catalytic activity">
    <reaction evidence="10">
        <text>DNA(n) + a 2'-deoxyribonucleoside 5'-triphosphate = DNA(n+1) + diphosphate</text>
        <dbReference type="Rhea" id="RHEA:22508"/>
        <dbReference type="Rhea" id="RHEA-COMP:17339"/>
        <dbReference type="Rhea" id="RHEA-COMP:17340"/>
        <dbReference type="ChEBI" id="CHEBI:33019"/>
        <dbReference type="ChEBI" id="CHEBI:61560"/>
        <dbReference type="ChEBI" id="CHEBI:173112"/>
        <dbReference type="EC" id="2.7.7.7"/>
    </reaction>
</comment>
<dbReference type="Gene3D" id="3.20.20.140">
    <property type="entry name" value="Metal-dependent hydrolases"/>
    <property type="match status" value="1"/>
</dbReference>
<dbReference type="GO" id="GO:0006260">
    <property type="term" value="P:DNA replication"/>
    <property type="evidence" value="ECO:0007669"/>
    <property type="project" value="UniProtKB-KW"/>
</dbReference>
<dbReference type="InterPro" id="IPR011708">
    <property type="entry name" value="DNA_pol3_alpha_NTPase_dom"/>
</dbReference>
<dbReference type="GO" id="GO:0003676">
    <property type="term" value="F:nucleic acid binding"/>
    <property type="evidence" value="ECO:0007669"/>
    <property type="project" value="InterPro"/>
</dbReference>
<dbReference type="PATRIC" id="fig|1616.3.peg.285"/>
<dbReference type="GO" id="GO:0005737">
    <property type="term" value="C:cytoplasm"/>
    <property type="evidence" value="ECO:0007669"/>
    <property type="project" value="UniProtKB-SubCell"/>
</dbReference>
<feature type="domain" description="OB" evidence="11">
    <location>
        <begin position="940"/>
        <end position="1014"/>
    </location>
</feature>
<dbReference type="Pfam" id="PF17657">
    <property type="entry name" value="DNA_pol3_finger"/>
    <property type="match status" value="1"/>
</dbReference>
<evidence type="ECO:0000259" key="14">
    <source>
        <dbReference type="Pfam" id="PF14579"/>
    </source>
</evidence>
<dbReference type="Pfam" id="PF14579">
    <property type="entry name" value="HHH_6"/>
    <property type="match status" value="1"/>
</dbReference>
<evidence type="ECO:0000259" key="11">
    <source>
        <dbReference type="Pfam" id="PF01336"/>
    </source>
</evidence>
<dbReference type="PANTHER" id="PTHR32294">
    <property type="entry name" value="DNA POLYMERASE III SUBUNIT ALPHA"/>
    <property type="match status" value="1"/>
</dbReference>
<feature type="domain" description="DNA polymerase III alpha subunit finger" evidence="15">
    <location>
        <begin position="529"/>
        <end position="690"/>
    </location>
</feature>
<dbReference type="STRING" id="1616.IV73_GL000280"/>
<accession>A0A0R2JKG3</accession>
<comment type="caution">
    <text evidence="16">The sequence shown here is derived from an EMBL/GenBank/DDBJ whole genome shotgun (WGS) entry which is preliminary data.</text>
</comment>
<name>A0A0R2JKG3_9LACO</name>
<dbReference type="Pfam" id="PF02811">
    <property type="entry name" value="PHP"/>
    <property type="match status" value="1"/>
</dbReference>
<evidence type="ECO:0000256" key="5">
    <source>
        <dbReference type="ARBA" id="ARBA00022695"/>
    </source>
</evidence>
<keyword evidence="4" id="KW-0808">Transferase</keyword>
<evidence type="ECO:0000259" key="13">
    <source>
        <dbReference type="Pfam" id="PF07733"/>
    </source>
</evidence>
<protein>
    <recommendedName>
        <fullName evidence="3">DNA-directed DNA polymerase</fullName>
        <ecNumber evidence="3">2.7.7.7</ecNumber>
    </recommendedName>
</protein>
<evidence type="ECO:0000256" key="9">
    <source>
        <dbReference type="ARBA" id="ARBA00026073"/>
    </source>
</evidence>
<evidence type="ECO:0000259" key="15">
    <source>
        <dbReference type="Pfam" id="PF17657"/>
    </source>
</evidence>
<dbReference type="PANTHER" id="PTHR32294:SF0">
    <property type="entry name" value="DNA POLYMERASE III SUBUNIT ALPHA"/>
    <property type="match status" value="1"/>
</dbReference>
<dbReference type="GO" id="GO:0003887">
    <property type="term" value="F:DNA-directed DNA polymerase activity"/>
    <property type="evidence" value="ECO:0007669"/>
    <property type="project" value="UniProtKB-KW"/>
</dbReference>
<dbReference type="Pfam" id="PF07733">
    <property type="entry name" value="DNA_pol3_alpha"/>
    <property type="match status" value="1"/>
</dbReference>
<evidence type="ECO:0000256" key="10">
    <source>
        <dbReference type="ARBA" id="ARBA00049244"/>
    </source>
</evidence>
<evidence type="ECO:0000256" key="7">
    <source>
        <dbReference type="ARBA" id="ARBA00022932"/>
    </source>
</evidence>
<keyword evidence="7" id="KW-0239">DNA-directed DNA polymerase</keyword>
<dbReference type="Gene3D" id="1.10.10.1600">
    <property type="entry name" value="Bacterial DNA polymerase III alpha subunit, thumb domain"/>
    <property type="match status" value="1"/>
</dbReference>
<dbReference type="InterPro" id="IPR040982">
    <property type="entry name" value="DNA_pol3_finger"/>
</dbReference>
<evidence type="ECO:0000256" key="3">
    <source>
        <dbReference type="ARBA" id="ARBA00012417"/>
    </source>
</evidence>
<dbReference type="Pfam" id="PF01336">
    <property type="entry name" value="tRNA_anti-codon"/>
    <property type="match status" value="1"/>
</dbReference>
<keyword evidence="17" id="KW-1185">Reference proteome</keyword>
<keyword evidence="6" id="KW-0235">DNA replication</keyword>
<dbReference type="InterPro" id="IPR004805">
    <property type="entry name" value="DnaE2/DnaE/PolC"/>
</dbReference>
<evidence type="ECO:0000256" key="2">
    <source>
        <dbReference type="ARBA" id="ARBA00009496"/>
    </source>
</evidence>
<evidence type="ECO:0000313" key="16">
    <source>
        <dbReference type="EMBL" id="KRN75781.1"/>
    </source>
</evidence>
<dbReference type="InterPro" id="IPR041931">
    <property type="entry name" value="DNA_pol3_alpha_thumb_dom"/>
</dbReference>
<dbReference type="GO" id="GO:0008408">
    <property type="term" value="F:3'-5' exonuclease activity"/>
    <property type="evidence" value="ECO:0007669"/>
    <property type="project" value="InterPro"/>
</dbReference>
<dbReference type="InterPro" id="IPR004013">
    <property type="entry name" value="PHP_dom"/>
</dbReference>
<gene>
    <name evidence="16" type="ORF">IV73_GL000280</name>
</gene>
<dbReference type="AlphaFoldDB" id="A0A0R2JKG3"/>